<keyword evidence="1" id="KW-0472">Membrane</keyword>
<feature type="transmembrane region" description="Helical" evidence="1">
    <location>
        <begin position="12"/>
        <end position="32"/>
    </location>
</feature>
<dbReference type="OrthoDB" id="10262656at2759"/>
<organism evidence="2 3">
    <name type="scientific">Pelagomonas calceolata</name>
    <dbReference type="NCBI Taxonomy" id="35677"/>
    <lineage>
        <taxon>Eukaryota</taxon>
        <taxon>Sar</taxon>
        <taxon>Stramenopiles</taxon>
        <taxon>Ochrophyta</taxon>
        <taxon>Pelagophyceae</taxon>
        <taxon>Pelagomonadales</taxon>
        <taxon>Pelagomonadaceae</taxon>
        <taxon>Pelagomonas</taxon>
    </lineage>
</organism>
<feature type="transmembrane region" description="Helical" evidence="1">
    <location>
        <begin position="76"/>
        <end position="96"/>
    </location>
</feature>
<feature type="transmembrane region" description="Helical" evidence="1">
    <location>
        <begin position="285"/>
        <end position="305"/>
    </location>
</feature>
<dbReference type="SUPFAM" id="SSF103473">
    <property type="entry name" value="MFS general substrate transporter"/>
    <property type="match status" value="1"/>
</dbReference>
<feature type="transmembrane region" description="Helical" evidence="1">
    <location>
        <begin position="44"/>
        <end position="64"/>
    </location>
</feature>
<dbReference type="Gene3D" id="1.20.1250.20">
    <property type="entry name" value="MFS general substrate transporter like domains"/>
    <property type="match status" value="1"/>
</dbReference>
<reference evidence="2" key="1">
    <citation type="submission" date="2021-11" db="EMBL/GenBank/DDBJ databases">
        <authorList>
            <consortium name="Genoscope - CEA"/>
            <person name="William W."/>
        </authorList>
    </citation>
    <scope>NUCLEOTIDE SEQUENCE</scope>
</reference>
<evidence type="ECO:0000256" key="1">
    <source>
        <dbReference type="SAM" id="Phobius"/>
    </source>
</evidence>
<dbReference type="PANTHER" id="PTHR24002">
    <property type="entry name" value="SOLUTE CARRIER FAMILY 22 MEMBER 18"/>
    <property type="match status" value="1"/>
</dbReference>
<dbReference type="PANTHER" id="PTHR24002:SF3">
    <property type="entry name" value="SOLUTE CARRIER FAMILY 22 MEMBER 18"/>
    <property type="match status" value="1"/>
</dbReference>
<evidence type="ECO:0008006" key="4">
    <source>
        <dbReference type="Google" id="ProtNLM"/>
    </source>
</evidence>
<dbReference type="GO" id="GO:0005635">
    <property type="term" value="C:nuclear envelope"/>
    <property type="evidence" value="ECO:0007669"/>
    <property type="project" value="TreeGrafter"/>
</dbReference>
<dbReference type="AlphaFoldDB" id="A0A8J2SM02"/>
<sequence>MAKLQKNAQLWVLVVVVLLDLLAVSLVVPLLPARYRELGVGAKALGFASSAYSLAQIVGGLALGALSDRSLGHRGLLLLSFVGAATAYAIVGWPGATFYTLVGSRVVVGLCKQTMTASTALVAELTCELTAPGPERATWVGRISSASQASWLVGQSIGAYLNRFGDPRVPSAVAVGLYVVCFVVASATLPTGHITQKKTMKRQDTTSVLTASRAVAATAGARLAVAFAMRAAMVTRQVYELERWDLSRSDYASFGLFKSITGIAASWGLAGPLSRRFCQGCGTEHLVKGAAAVAVVAALAEAAPWPRSPTGVEGIAAKALADPSLLVYACVIFPLKTAAGQVATIALRARFTEVVPASDTAGALAALDVASSAIGVAAPIVGGFAFDGVPVPRQPLVAATFYGAALFAILALFAFEKRPAGTKKED</sequence>
<dbReference type="GO" id="GO:0022857">
    <property type="term" value="F:transmembrane transporter activity"/>
    <property type="evidence" value="ECO:0007669"/>
    <property type="project" value="InterPro"/>
</dbReference>
<proteinExistence type="predicted"/>
<feature type="transmembrane region" description="Helical" evidence="1">
    <location>
        <begin position="325"/>
        <end position="349"/>
    </location>
</feature>
<protein>
    <recommendedName>
        <fullName evidence="4">Major facilitator superfamily (MFS) profile domain-containing protein</fullName>
    </recommendedName>
</protein>
<evidence type="ECO:0000313" key="3">
    <source>
        <dbReference type="Proteomes" id="UP000789595"/>
    </source>
</evidence>
<feature type="transmembrane region" description="Helical" evidence="1">
    <location>
        <begin position="361"/>
        <end position="384"/>
    </location>
</feature>
<accession>A0A8J2SM02</accession>
<comment type="caution">
    <text evidence="2">The sequence shown here is derived from an EMBL/GenBank/DDBJ whole genome shotgun (WGS) entry which is preliminary data.</text>
</comment>
<dbReference type="InterPro" id="IPR011701">
    <property type="entry name" value="MFS"/>
</dbReference>
<name>A0A8J2SM02_9STRA</name>
<feature type="transmembrane region" description="Helical" evidence="1">
    <location>
        <begin position="169"/>
        <end position="189"/>
    </location>
</feature>
<keyword evidence="1" id="KW-1133">Transmembrane helix</keyword>
<gene>
    <name evidence="2" type="ORF">PECAL_4P22160</name>
</gene>
<keyword evidence="3" id="KW-1185">Reference proteome</keyword>
<dbReference type="InterPro" id="IPR036259">
    <property type="entry name" value="MFS_trans_sf"/>
</dbReference>
<keyword evidence="1" id="KW-0812">Transmembrane</keyword>
<dbReference type="Pfam" id="PF07690">
    <property type="entry name" value="MFS_1"/>
    <property type="match status" value="1"/>
</dbReference>
<feature type="transmembrane region" description="Helical" evidence="1">
    <location>
        <begin position="251"/>
        <end position="273"/>
    </location>
</feature>
<evidence type="ECO:0000313" key="2">
    <source>
        <dbReference type="EMBL" id="CAH0374903.1"/>
    </source>
</evidence>
<dbReference type="Proteomes" id="UP000789595">
    <property type="component" value="Unassembled WGS sequence"/>
</dbReference>
<feature type="transmembrane region" description="Helical" evidence="1">
    <location>
        <begin position="210"/>
        <end position="231"/>
    </location>
</feature>
<feature type="transmembrane region" description="Helical" evidence="1">
    <location>
        <begin position="396"/>
        <end position="415"/>
    </location>
</feature>
<dbReference type="EMBL" id="CAKKNE010000004">
    <property type="protein sequence ID" value="CAH0374903.1"/>
    <property type="molecule type" value="Genomic_DNA"/>
</dbReference>